<dbReference type="Proteomes" id="UP001156882">
    <property type="component" value="Unassembled WGS sequence"/>
</dbReference>
<evidence type="ECO:0000313" key="1">
    <source>
        <dbReference type="EMBL" id="GLS23570.1"/>
    </source>
</evidence>
<dbReference type="RefSeq" id="WP_284316506.1">
    <property type="nucleotide sequence ID" value="NZ_BSPC01000076.1"/>
</dbReference>
<comment type="caution">
    <text evidence="1">The sequence shown here is derived from an EMBL/GenBank/DDBJ whole genome shotgun (WGS) entry which is preliminary data.</text>
</comment>
<dbReference type="EMBL" id="BSPC01000076">
    <property type="protein sequence ID" value="GLS23570.1"/>
    <property type="molecule type" value="Genomic_DNA"/>
</dbReference>
<name>A0ABQ6CTW0_9HYPH</name>
<gene>
    <name evidence="1" type="ORF">GCM10007874_65910</name>
</gene>
<evidence type="ECO:0008006" key="3">
    <source>
        <dbReference type="Google" id="ProtNLM"/>
    </source>
</evidence>
<organism evidence="1 2">
    <name type="scientific">Labrys miyagiensis</name>
    <dbReference type="NCBI Taxonomy" id="346912"/>
    <lineage>
        <taxon>Bacteria</taxon>
        <taxon>Pseudomonadati</taxon>
        <taxon>Pseudomonadota</taxon>
        <taxon>Alphaproteobacteria</taxon>
        <taxon>Hyphomicrobiales</taxon>
        <taxon>Xanthobacteraceae</taxon>
        <taxon>Labrys</taxon>
    </lineage>
</organism>
<sequence>MSEERILDTESHEGAVGRYDARKLEALRIAAAEADKGVFISQEAVDAWVMSWGTDNELPRPEPDIFPKK</sequence>
<evidence type="ECO:0000313" key="2">
    <source>
        <dbReference type="Proteomes" id="UP001156882"/>
    </source>
</evidence>
<proteinExistence type="predicted"/>
<protein>
    <recommendedName>
        <fullName evidence="3">CopG family transcriptional regulator</fullName>
    </recommendedName>
</protein>
<keyword evidence="2" id="KW-1185">Reference proteome</keyword>
<reference evidence="2" key="1">
    <citation type="journal article" date="2019" name="Int. J. Syst. Evol. Microbiol.">
        <title>The Global Catalogue of Microorganisms (GCM) 10K type strain sequencing project: providing services to taxonomists for standard genome sequencing and annotation.</title>
        <authorList>
            <consortium name="The Broad Institute Genomics Platform"/>
            <consortium name="The Broad Institute Genome Sequencing Center for Infectious Disease"/>
            <person name="Wu L."/>
            <person name="Ma J."/>
        </authorList>
    </citation>
    <scope>NUCLEOTIDE SEQUENCE [LARGE SCALE GENOMIC DNA]</scope>
    <source>
        <strain evidence="2">NBRC 101365</strain>
    </source>
</reference>
<accession>A0ABQ6CTW0</accession>